<sequence length="359" mass="39769">MPSAIVTGATGILGQEIFKELSKCGDRWDQIYALSRPADYVFFAAYMQKDDEVEATRVNGDMLAAFCKALEINGCATKIKRFILVTGAKNYGVHLGCVKIPMEETDPWLPEPLFLPNFDYRQQRILQDFARRNSVEWVVTYSGEVFGFAKGNFMNLAIAIGIYAAVSKELGNELVFPGAEEFYSNVTMFTDAGLHAQFCNWAALEPKAANQAFNTVNGDAESWMNLWPKVARDFGLSVPADQFSRPAPLASEKALQAQPPLSVAAKTAGLEGTCNLPQSYIRQRIDLVWKAMAEKHGLDASALEKASWAFAGFAWGRDYNVVQSMSRARKLGWTDYKDSWDNLKGVLDGLREAKVIPSA</sequence>
<name>A0AAJ0EF64_9PEZI</name>
<dbReference type="Proteomes" id="UP001243989">
    <property type="component" value="Unassembled WGS sequence"/>
</dbReference>
<gene>
    <name evidence="2" type="ORF">BDP81DRAFT_462469</name>
</gene>
<dbReference type="InterPro" id="IPR036291">
    <property type="entry name" value="NAD(P)-bd_dom_sf"/>
</dbReference>
<proteinExistence type="predicted"/>
<evidence type="ECO:0000259" key="1">
    <source>
        <dbReference type="Pfam" id="PF22917"/>
    </source>
</evidence>
<dbReference type="PANTHER" id="PTHR32487">
    <property type="entry name" value="3-OXO-DELTA(4,5)-STEROID 5-BETA-REDUCTASE"/>
    <property type="match status" value="1"/>
</dbReference>
<protein>
    <recommendedName>
        <fullName evidence="1">PRISE-like Rossmann-fold domain-containing protein</fullName>
    </recommendedName>
</protein>
<dbReference type="Pfam" id="PF22917">
    <property type="entry name" value="PRISE"/>
    <property type="match status" value="1"/>
</dbReference>
<evidence type="ECO:0000313" key="2">
    <source>
        <dbReference type="EMBL" id="KAK1634660.1"/>
    </source>
</evidence>
<dbReference type="SUPFAM" id="SSF51735">
    <property type="entry name" value="NAD(P)-binding Rossmann-fold domains"/>
    <property type="match status" value="1"/>
</dbReference>
<accession>A0AAJ0EF64</accession>
<dbReference type="EMBL" id="JAHMHQ010000014">
    <property type="protein sequence ID" value="KAK1634660.1"/>
    <property type="molecule type" value="Genomic_DNA"/>
</dbReference>
<feature type="domain" description="PRISE-like Rossmann-fold" evidence="1">
    <location>
        <begin position="29"/>
        <end position="357"/>
    </location>
</feature>
<dbReference type="InterPro" id="IPR055222">
    <property type="entry name" value="PRISE-like_Rossmann-fold"/>
</dbReference>
<keyword evidence="3" id="KW-1185">Reference proteome</keyword>
<reference evidence="2" key="1">
    <citation type="submission" date="2021-06" db="EMBL/GenBank/DDBJ databases">
        <title>Comparative genomics, transcriptomics and evolutionary studies reveal genomic signatures of adaptation to plant cell wall in hemibiotrophic fungi.</title>
        <authorList>
            <consortium name="DOE Joint Genome Institute"/>
            <person name="Baroncelli R."/>
            <person name="Diaz J.F."/>
            <person name="Benocci T."/>
            <person name="Peng M."/>
            <person name="Battaglia E."/>
            <person name="Haridas S."/>
            <person name="Andreopoulos W."/>
            <person name="Labutti K."/>
            <person name="Pangilinan J."/>
            <person name="Floch G.L."/>
            <person name="Makela M.R."/>
            <person name="Henrissat B."/>
            <person name="Grigoriev I.V."/>
            <person name="Crouch J.A."/>
            <person name="De Vries R.P."/>
            <person name="Sukno S.A."/>
            <person name="Thon M.R."/>
        </authorList>
    </citation>
    <scope>NUCLEOTIDE SEQUENCE</scope>
    <source>
        <strain evidence="2">CBS 102054</strain>
    </source>
</reference>
<organism evidence="2 3">
    <name type="scientific">Colletotrichum phormii</name>
    <dbReference type="NCBI Taxonomy" id="359342"/>
    <lineage>
        <taxon>Eukaryota</taxon>
        <taxon>Fungi</taxon>
        <taxon>Dikarya</taxon>
        <taxon>Ascomycota</taxon>
        <taxon>Pezizomycotina</taxon>
        <taxon>Sordariomycetes</taxon>
        <taxon>Hypocreomycetidae</taxon>
        <taxon>Glomerellales</taxon>
        <taxon>Glomerellaceae</taxon>
        <taxon>Colletotrichum</taxon>
        <taxon>Colletotrichum acutatum species complex</taxon>
    </lineage>
</organism>
<dbReference type="GeneID" id="85478766"/>
<evidence type="ECO:0000313" key="3">
    <source>
        <dbReference type="Proteomes" id="UP001243989"/>
    </source>
</evidence>
<dbReference type="RefSeq" id="XP_060443267.1">
    <property type="nucleotide sequence ID" value="XM_060593904.1"/>
</dbReference>
<dbReference type="PANTHER" id="PTHR32487:SF0">
    <property type="entry name" value="3-OXO-DELTA(4,5)-STEROID 5-BETA-REDUCTASE"/>
    <property type="match status" value="1"/>
</dbReference>
<dbReference type="Gene3D" id="3.40.50.720">
    <property type="entry name" value="NAD(P)-binding Rossmann-like Domain"/>
    <property type="match status" value="1"/>
</dbReference>
<dbReference type="CDD" id="cd08948">
    <property type="entry name" value="5beta-POR_like_SDR_a"/>
    <property type="match status" value="1"/>
</dbReference>
<dbReference type="AlphaFoldDB" id="A0AAJ0EF64"/>
<comment type="caution">
    <text evidence="2">The sequence shown here is derived from an EMBL/GenBank/DDBJ whole genome shotgun (WGS) entry which is preliminary data.</text>
</comment>